<dbReference type="WBParaSite" id="EgrG_002053700">
    <property type="protein sequence ID" value="EgrG_002053700"/>
    <property type="gene ID" value="EgrG_002053700"/>
</dbReference>
<reference evidence="3" key="3">
    <citation type="submission" date="2020-10" db="UniProtKB">
        <authorList>
            <consortium name="WormBaseParasite"/>
        </authorList>
    </citation>
    <scope>IDENTIFICATION</scope>
</reference>
<gene>
    <name evidence="1" type="ORF">EgrG_002053700</name>
</gene>
<reference evidence="1" key="2">
    <citation type="submission" date="2014-06" db="EMBL/GenBank/DDBJ databases">
        <authorList>
            <person name="Aslett M."/>
        </authorList>
    </citation>
    <scope>NUCLEOTIDE SEQUENCE</scope>
</reference>
<evidence type="ECO:0000313" key="2">
    <source>
        <dbReference type="Proteomes" id="UP000492820"/>
    </source>
</evidence>
<organism evidence="1">
    <name type="scientific">Echinococcus granulosus</name>
    <name type="common">Hydatid tapeworm</name>
    <dbReference type="NCBI Taxonomy" id="6210"/>
    <lineage>
        <taxon>Eukaryota</taxon>
        <taxon>Metazoa</taxon>
        <taxon>Spiralia</taxon>
        <taxon>Lophotrochozoa</taxon>
        <taxon>Platyhelminthes</taxon>
        <taxon>Cestoda</taxon>
        <taxon>Eucestoda</taxon>
        <taxon>Cyclophyllidea</taxon>
        <taxon>Taeniidae</taxon>
        <taxon>Echinococcus</taxon>
        <taxon>Echinococcus granulosus group</taxon>
    </lineage>
</organism>
<evidence type="ECO:0000313" key="1">
    <source>
        <dbReference type="EMBL" id="CDS25021.1"/>
    </source>
</evidence>
<reference evidence="1 2" key="1">
    <citation type="journal article" date="2013" name="Nature">
        <title>The genomes of four tapeworm species reveal adaptations to parasitism.</title>
        <authorList>
            <person name="Tsai I.J."/>
            <person name="Zarowiecki M."/>
            <person name="Holroyd N."/>
            <person name="Garciarrubio A."/>
            <person name="Sanchez-Flores A."/>
            <person name="Brooks K.L."/>
            <person name="Tracey A."/>
            <person name="Bobes R.J."/>
            <person name="Fragoso G."/>
            <person name="Sciutto E."/>
            <person name="Aslett M."/>
            <person name="Beasley H."/>
            <person name="Bennett H.M."/>
            <person name="Cai J."/>
            <person name="Camicia F."/>
            <person name="Clark R."/>
            <person name="Cucher M."/>
            <person name="De Silva N."/>
            <person name="Day T.A."/>
            <person name="Deplazes P."/>
            <person name="Estrada K."/>
            <person name="Fernandez C."/>
            <person name="Holland P.W."/>
            <person name="Hou J."/>
            <person name="Hu S."/>
            <person name="Huckvale T."/>
            <person name="Hung S.S."/>
            <person name="Kamenetzky L."/>
            <person name="Keane J.A."/>
            <person name="Kiss F."/>
            <person name="Koziol U."/>
            <person name="Lambert O."/>
            <person name="Liu K."/>
            <person name="Luo X."/>
            <person name="Luo Y."/>
            <person name="Macchiaroli N."/>
            <person name="Nichol S."/>
            <person name="Paps J."/>
            <person name="Parkinson J."/>
            <person name="Pouchkina-Stantcheva N."/>
            <person name="Riddiford N."/>
            <person name="Rosenzvit M."/>
            <person name="Salinas G."/>
            <person name="Wasmuth J.D."/>
            <person name="Zamanian M."/>
            <person name="Zheng Y."/>
            <person name="Cai X."/>
            <person name="Soberon X."/>
            <person name="Olson P.D."/>
            <person name="Laclette J.P."/>
            <person name="Brehm K."/>
            <person name="Berriman M."/>
            <person name="Garciarrubio A."/>
            <person name="Bobes R.J."/>
            <person name="Fragoso G."/>
            <person name="Sanchez-Flores A."/>
            <person name="Estrada K."/>
            <person name="Cevallos M.A."/>
            <person name="Morett E."/>
            <person name="Gonzalez V."/>
            <person name="Portillo T."/>
            <person name="Ochoa-Leyva A."/>
            <person name="Jose M.V."/>
            <person name="Sciutto E."/>
            <person name="Landa A."/>
            <person name="Jimenez L."/>
            <person name="Valdes V."/>
            <person name="Carrero J.C."/>
            <person name="Larralde C."/>
            <person name="Morales-Montor J."/>
            <person name="Limon-Lason J."/>
            <person name="Soberon X."/>
            <person name="Laclette J.P."/>
        </authorList>
    </citation>
    <scope>NUCLEOTIDE SEQUENCE [LARGE SCALE GENOMIC DNA]</scope>
</reference>
<sequence>MVGSWVFLYCTDCVAMADAGGWPEGAPGMRLKRGERLCNTTVVYPSVLVRVELFTWLNWVLHDFITHPPLFDFRFGSRDSAKVDVAVGLRDRADVSPNAHVRVLSTVLYVVDLVRRARDRIITERFVSVYSARQQLHDLFLEKIGIPWKVGCQ</sequence>
<protein>
    <submittedName>
        <fullName evidence="3">Secreted protein</fullName>
    </submittedName>
</protein>
<evidence type="ECO:0000313" key="3">
    <source>
        <dbReference type="WBParaSite" id="EgrG_002053700"/>
    </source>
</evidence>
<dbReference type="EMBL" id="LK028682">
    <property type="protein sequence ID" value="CDS25021.1"/>
    <property type="molecule type" value="Genomic_DNA"/>
</dbReference>
<proteinExistence type="predicted"/>
<dbReference type="Proteomes" id="UP000492820">
    <property type="component" value="Unassembled WGS sequence"/>
</dbReference>
<name>A0A068WYR3_ECHGR</name>
<dbReference type="AlphaFoldDB" id="A0A068WYR3"/>
<accession>A0A068WYR3</accession>